<evidence type="ECO:0000313" key="1">
    <source>
        <dbReference type="EMBL" id="KAJ4723311.1"/>
    </source>
</evidence>
<evidence type="ECO:0000313" key="2">
    <source>
        <dbReference type="Proteomes" id="UP001164539"/>
    </source>
</evidence>
<keyword evidence="2" id="KW-1185">Reference proteome</keyword>
<proteinExistence type="predicted"/>
<name>A0ACC1YIJ8_MELAZ</name>
<protein>
    <submittedName>
        <fullName evidence="1">Uncharacterized protein</fullName>
    </submittedName>
</protein>
<sequence length="99" mass="10790">MPSDDAKAVNKLDSDDKSLSSIMESCMKKLTNANTKPKAKKEEPKDEDDDFENPVRKSAGSKVKKEQNAIDGDGEDHKPISIRNTTAAATKVDNNVSLL</sequence>
<gene>
    <name evidence="1" type="ORF">OWV82_006695</name>
</gene>
<dbReference type="Proteomes" id="UP001164539">
    <property type="component" value="Chromosome 3"/>
</dbReference>
<accession>A0ACC1YIJ8</accession>
<comment type="caution">
    <text evidence="1">The sequence shown here is derived from an EMBL/GenBank/DDBJ whole genome shotgun (WGS) entry which is preliminary data.</text>
</comment>
<dbReference type="EMBL" id="CM051396">
    <property type="protein sequence ID" value="KAJ4723311.1"/>
    <property type="molecule type" value="Genomic_DNA"/>
</dbReference>
<organism evidence="1 2">
    <name type="scientific">Melia azedarach</name>
    <name type="common">Chinaberry tree</name>
    <dbReference type="NCBI Taxonomy" id="155640"/>
    <lineage>
        <taxon>Eukaryota</taxon>
        <taxon>Viridiplantae</taxon>
        <taxon>Streptophyta</taxon>
        <taxon>Embryophyta</taxon>
        <taxon>Tracheophyta</taxon>
        <taxon>Spermatophyta</taxon>
        <taxon>Magnoliopsida</taxon>
        <taxon>eudicotyledons</taxon>
        <taxon>Gunneridae</taxon>
        <taxon>Pentapetalae</taxon>
        <taxon>rosids</taxon>
        <taxon>malvids</taxon>
        <taxon>Sapindales</taxon>
        <taxon>Meliaceae</taxon>
        <taxon>Melia</taxon>
    </lineage>
</organism>
<reference evidence="1 2" key="1">
    <citation type="journal article" date="2023" name="Science">
        <title>Complex scaffold remodeling in plant triterpene biosynthesis.</title>
        <authorList>
            <person name="De La Pena R."/>
            <person name="Hodgson H."/>
            <person name="Liu J.C."/>
            <person name="Stephenson M.J."/>
            <person name="Martin A.C."/>
            <person name="Owen C."/>
            <person name="Harkess A."/>
            <person name="Leebens-Mack J."/>
            <person name="Jimenez L.E."/>
            <person name="Osbourn A."/>
            <person name="Sattely E.S."/>
        </authorList>
    </citation>
    <scope>NUCLEOTIDE SEQUENCE [LARGE SCALE GENOMIC DNA]</scope>
    <source>
        <strain evidence="2">cv. JPN11</strain>
        <tissue evidence="1">Leaf</tissue>
    </source>
</reference>